<comment type="similarity">
    <text evidence="2">Belongs to the multi antimicrobial extrusion (MATE) (TC 2.A.66.1) family.</text>
</comment>
<comment type="subcellular location">
    <subcellularLocation>
        <location evidence="1">Cell membrane</location>
        <topology evidence="1">Multi-pass membrane protein</topology>
    </subcellularLocation>
</comment>
<evidence type="ECO:0000256" key="3">
    <source>
        <dbReference type="ARBA" id="ARBA00022448"/>
    </source>
</evidence>
<feature type="transmembrane region" description="Helical" evidence="8">
    <location>
        <begin position="126"/>
        <end position="145"/>
    </location>
</feature>
<feature type="transmembrane region" description="Helical" evidence="8">
    <location>
        <begin position="270"/>
        <end position="290"/>
    </location>
</feature>
<dbReference type="GO" id="GO:0042910">
    <property type="term" value="F:xenobiotic transmembrane transporter activity"/>
    <property type="evidence" value="ECO:0007669"/>
    <property type="project" value="InterPro"/>
</dbReference>
<keyword evidence="7 8" id="KW-0472">Membrane</keyword>
<keyword evidence="4" id="KW-1003">Cell membrane</keyword>
<evidence type="ECO:0000256" key="6">
    <source>
        <dbReference type="ARBA" id="ARBA00022989"/>
    </source>
</evidence>
<keyword evidence="3" id="KW-0813">Transport</keyword>
<dbReference type="GO" id="GO:0005886">
    <property type="term" value="C:plasma membrane"/>
    <property type="evidence" value="ECO:0007669"/>
    <property type="project" value="UniProtKB-SubCell"/>
</dbReference>
<feature type="transmembrane region" description="Helical" evidence="8">
    <location>
        <begin position="157"/>
        <end position="176"/>
    </location>
</feature>
<protein>
    <submittedName>
        <fullName evidence="9">MATE family efflux transporter</fullName>
    </submittedName>
</protein>
<feature type="transmembrane region" description="Helical" evidence="8">
    <location>
        <begin position="343"/>
        <end position="361"/>
    </location>
</feature>
<dbReference type="InterPro" id="IPR048279">
    <property type="entry name" value="MdtK-like"/>
</dbReference>
<sequence>MSLTSRILALAVPAFAALLAHPLMLLADTFIVGRLGTLPLAGLSIGSGLLLTVVGLSIFLAYGSTAVVARHVGAGRTRRGLEMGVQAMWVGAAMGAVLALVMWPTAPWLAAGLGAGPDVAPYAVDYLRWSLPGLPGMLVMLGATGTFRGLSDARTPLVLSIAVAGLNLLLNVVLVFGAGMGIAGAALGTAIAETLLGLTAALLVTRQARRQGARLAPSWTDMRHSLMVGFPLWLRTVTLRAALLLTTYVAAAQGAAALAAHHIAMNVWNLLAYALDALAIAGQTIIATALGAGDRAEARSFTSTMKRWSVGAGVLLGVAAILTRGPIAAAFSTDAEVRELVGRLLLVVGATLGLAGYVYLLDGVLIGAGDGPFLAKAGVITLVVYAPLALLALLLPAGPTALLGLWVAFTVGFMGARAVTLGLRARGEAWLATG</sequence>
<feature type="transmembrane region" description="Helical" evidence="8">
    <location>
        <begin position="83"/>
        <end position="106"/>
    </location>
</feature>
<dbReference type="GO" id="GO:0015297">
    <property type="term" value="F:antiporter activity"/>
    <property type="evidence" value="ECO:0007669"/>
    <property type="project" value="InterPro"/>
</dbReference>
<evidence type="ECO:0000256" key="8">
    <source>
        <dbReference type="SAM" id="Phobius"/>
    </source>
</evidence>
<keyword evidence="5 8" id="KW-0812">Transmembrane</keyword>
<dbReference type="Pfam" id="PF01554">
    <property type="entry name" value="MatE"/>
    <property type="match status" value="2"/>
</dbReference>
<accession>A0A7H0H375</accession>
<evidence type="ECO:0000256" key="4">
    <source>
        <dbReference type="ARBA" id="ARBA00022475"/>
    </source>
</evidence>
<keyword evidence="6 8" id="KW-1133">Transmembrane helix</keyword>
<feature type="transmembrane region" description="Helical" evidence="8">
    <location>
        <begin position="241"/>
        <end position="264"/>
    </location>
</feature>
<feature type="transmembrane region" description="Helical" evidence="8">
    <location>
        <begin position="37"/>
        <end position="62"/>
    </location>
</feature>
<dbReference type="AlphaFoldDB" id="A0A7H0H375"/>
<feature type="transmembrane region" description="Helical" evidence="8">
    <location>
        <begin position="310"/>
        <end position="331"/>
    </location>
</feature>
<evidence type="ECO:0000256" key="2">
    <source>
        <dbReference type="ARBA" id="ARBA00010199"/>
    </source>
</evidence>
<dbReference type="InterPro" id="IPR002528">
    <property type="entry name" value="MATE_fam"/>
</dbReference>
<evidence type="ECO:0000313" key="10">
    <source>
        <dbReference type="Proteomes" id="UP000516117"/>
    </source>
</evidence>
<feature type="transmembrane region" description="Helical" evidence="8">
    <location>
        <begin position="182"/>
        <end position="204"/>
    </location>
</feature>
<dbReference type="Proteomes" id="UP000516117">
    <property type="component" value="Chromosome"/>
</dbReference>
<name>A0A7H0H375_9ACTN</name>
<evidence type="ECO:0000256" key="5">
    <source>
        <dbReference type="ARBA" id="ARBA00022692"/>
    </source>
</evidence>
<proteinExistence type="inferred from homology"/>
<reference evidence="9 10" key="1">
    <citation type="submission" date="2020-08" db="EMBL/GenBank/DDBJ databases">
        <title>Genome sequence of Tessaracoccus defluvii JCM 17540T.</title>
        <authorList>
            <person name="Hyun D.-W."/>
            <person name="Bae J.-W."/>
        </authorList>
    </citation>
    <scope>NUCLEOTIDE SEQUENCE [LARGE SCALE GENOMIC DNA]</scope>
    <source>
        <strain evidence="9 10">JCM 17540</strain>
    </source>
</reference>
<feature type="transmembrane region" description="Helical" evidence="8">
    <location>
        <begin position="373"/>
        <end position="395"/>
    </location>
</feature>
<dbReference type="NCBIfam" id="TIGR00797">
    <property type="entry name" value="matE"/>
    <property type="match status" value="1"/>
</dbReference>
<dbReference type="PANTHER" id="PTHR42893">
    <property type="entry name" value="PROTEIN DETOXIFICATION 44, CHLOROPLASTIC-RELATED"/>
    <property type="match status" value="1"/>
</dbReference>
<dbReference type="RefSeq" id="WP_187720127.1">
    <property type="nucleotide sequence ID" value="NZ_BAABBL010000004.1"/>
</dbReference>
<dbReference type="KEGG" id="tdf:H9L22_11980"/>
<gene>
    <name evidence="9" type="ORF">H9L22_11980</name>
</gene>
<feature type="transmembrane region" description="Helical" evidence="8">
    <location>
        <begin position="401"/>
        <end position="419"/>
    </location>
</feature>
<evidence type="ECO:0000313" key="9">
    <source>
        <dbReference type="EMBL" id="QNP54991.1"/>
    </source>
</evidence>
<evidence type="ECO:0000256" key="1">
    <source>
        <dbReference type="ARBA" id="ARBA00004651"/>
    </source>
</evidence>
<dbReference type="EMBL" id="CP060789">
    <property type="protein sequence ID" value="QNP54991.1"/>
    <property type="molecule type" value="Genomic_DNA"/>
</dbReference>
<dbReference type="PIRSF" id="PIRSF006603">
    <property type="entry name" value="DinF"/>
    <property type="match status" value="1"/>
</dbReference>
<dbReference type="InterPro" id="IPR044644">
    <property type="entry name" value="DinF-like"/>
</dbReference>
<organism evidence="9 10">
    <name type="scientific">Tessaracoccus defluvii</name>
    <dbReference type="NCBI Taxonomy" id="1285901"/>
    <lineage>
        <taxon>Bacteria</taxon>
        <taxon>Bacillati</taxon>
        <taxon>Actinomycetota</taxon>
        <taxon>Actinomycetes</taxon>
        <taxon>Propionibacteriales</taxon>
        <taxon>Propionibacteriaceae</taxon>
        <taxon>Tessaracoccus</taxon>
    </lineage>
</organism>
<keyword evidence="10" id="KW-1185">Reference proteome</keyword>
<evidence type="ECO:0000256" key="7">
    <source>
        <dbReference type="ARBA" id="ARBA00023136"/>
    </source>
</evidence>
<dbReference type="PANTHER" id="PTHR42893:SF46">
    <property type="entry name" value="PROTEIN DETOXIFICATION 44, CHLOROPLASTIC"/>
    <property type="match status" value="1"/>
</dbReference>